<dbReference type="InterPro" id="IPR011051">
    <property type="entry name" value="RmlC_Cupin_sf"/>
</dbReference>
<dbReference type="Proteomes" id="UP000823750">
    <property type="component" value="Unassembled WGS sequence"/>
</dbReference>
<evidence type="ECO:0000256" key="2">
    <source>
        <dbReference type="ARBA" id="ARBA00030762"/>
    </source>
</evidence>
<evidence type="ECO:0000256" key="3">
    <source>
        <dbReference type="SAM" id="MobiDB-lite"/>
    </source>
</evidence>
<dbReference type="AlphaFoldDB" id="A0A9D9NQZ3"/>
<gene>
    <name evidence="5" type="ORF">IAB78_00200</name>
</gene>
<dbReference type="Pfam" id="PF21621">
    <property type="entry name" value="MPI_cupin_dom"/>
    <property type="match status" value="1"/>
</dbReference>
<protein>
    <recommendedName>
        <fullName evidence="1">Phosphohexomutase</fullName>
    </recommendedName>
    <alternativeName>
        <fullName evidence="2">Phosphomannose isomerase</fullName>
    </alternativeName>
</protein>
<evidence type="ECO:0000256" key="1">
    <source>
        <dbReference type="ARBA" id="ARBA00029741"/>
    </source>
</evidence>
<name>A0A9D9NQZ3_9BACT</name>
<feature type="region of interest" description="Disordered" evidence="3">
    <location>
        <begin position="319"/>
        <end position="374"/>
    </location>
</feature>
<sequence length="374" mass="41207">MEQKKTLYPIKFIPATEQHRWGKETHMIADLGTVDTEAGNGWLAGNTISDIMETYIERVVGEDVYNYYGRQFPVSVSVLDIDGDMPVACHPDDESAGQRYDALGKNTLWYILEASGNAMIYFGFKNGMSATELYERCLDGSIRDALTPVKPGKGDWLNIRPGTVYSASGRLRILSISEASAITFILHDPDGKPEDSHVEDAIDLIDYMPADMDTYHRATASLQPGILLSSPEFTVARMEVHEPAKVTSGHSFTIYSCIGGGLAVQTAAKDDRWEEHTESYPLADGETMLVPADIDEFFLVPTGRDTVVLETIVEKREEVDGYIDPDTEPFLEGEDYGGAEDGDTDDDIEADGDDRQESSGKNAGGAADIRRFFN</sequence>
<feature type="compositionally biased region" description="Acidic residues" evidence="3">
    <location>
        <begin position="320"/>
        <end position="352"/>
    </location>
</feature>
<dbReference type="EMBL" id="JADILX010000004">
    <property type="protein sequence ID" value="MBO8484832.1"/>
    <property type="molecule type" value="Genomic_DNA"/>
</dbReference>
<accession>A0A9D9NQZ3</accession>
<dbReference type="InterPro" id="IPR014710">
    <property type="entry name" value="RmlC-like_jellyroll"/>
</dbReference>
<feature type="domain" description="Mannose-6-phosphate isomerase cupin" evidence="4">
    <location>
        <begin position="231"/>
        <end position="302"/>
    </location>
</feature>
<organism evidence="5 6">
    <name type="scientific">Candidatus Cryptobacteroides excrementavium</name>
    <dbReference type="NCBI Taxonomy" id="2840759"/>
    <lineage>
        <taxon>Bacteria</taxon>
        <taxon>Pseudomonadati</taxon>
        <taxon>Bacteroidota</taxon>
        <taxon>Bacteroidia</taxon>
        <taxon>Bacteroidales</taxon>
        <taxon>Candidatus Cryptobacteroides</taxon>
    </lineage>
</organism>
<comment type="caution">
    <text evidence="5">The sequence shown here is derived from an EMBL/GenBank/DDBJ whole genome shotgun (WGS) entry which is preliminary data.</text>
</comment>
<proteinExistence type="predicted"/>
<dbReference type="SUPFAM" id="SSF51182">
    <property type="entry name" value="RmlC-like cupins"/>
    <property type="match status" value="1"/>
</dbReference>
<dbReference type="InterPro" id="IPR049071">
    <property type="entry name" value="MPI_cupin_dom"/>
</dbReference>
<evidence type="ECO:0000259" key="4">
    <source>
        <dbReference type="Pfam" id="PF21621"/>
    </source>
</evidence>
<reference evidence="5" key="2">
    <citation type="journal article" date="2021" name="PeerJ">
        <title>Extensive microbial diversity within the chicken gut microbiome revealed by metagenomics and culture.</title>
        <authorList>
            <person name="Gilroy R."/>
            <person name="Ravi A."/>
            <person name="Getino M."/>
            <person name="Pursley I."/>
            <person name="Horton D.L."/>
            <person name="Alikhan N.F."/>
            <person name="Baker D."/>
            <person name="Gharbi K."/>
            <person name="Hall N."/>
            <person name="Watson M."/>
            <person name="Adriaenssens E.M."/>
            <person name="Foster-Nyarko E."/>
            <person name="Jarju S."/>
            <person name="Secka A."/>
            <person name="Antonio M."/>
            <person name="Oren A."/>
            <person name="Chaudhuri R.R."/>
            <person name="La Ragione R."/>
            <person name="Hildebrand F."/>
            <person name="Pallen M.J."/>
        </authorList>
    </citation>
    <scope>NUCLEOTIDE SEQUENCE</scope>
    <source>
        <strain evidence="5">B2-16538</strain>
    </source>
</reference>
<evidence type="ECO:0000313" key="6">
    <source>
        <dbReference type="Proteomes" id="UP000823750"/>
    </source>
</evidence>
<reference evidence="5" key="1">
    <citation type="submission" date="2020-10" db="EMBL/GenBank/DDBJ databases">
        <authorList>
            <person name="Gilroy R."/>
        </authorList>
    </citation>
    <scope>NUCLEOTIDE SEQUENCE</scope>
    <source>
        <strain evidence="5">B2-16538</strain>
    </source>
</reference>
<dbReference type="Gene3D" id="2.60.120.10">
    <property type="entry name" value="Jelly Rolls"/>
    <property type="match status" value="2"/>
</dbReference>
<evidence type="ECO:0000313" key="5">
    <source>
        <dbReference type="EMBL" id="MBO8484832.1"/>
    </source>
</evidence>